<feature type="compositionally biased region" description="Polar residues" evidence="1">
    <location>
        <begin position="8"/>
        <end position="20"/>
    </location>
</feature>
<protein>
    <submittedName>
        <fullName evidence="2">Uncharacterized protein</fullName>
    </submittedName>
</protein>
<feature type="region of interest" description="Disordered" evidence="1">
    <location>
        <begin position="1"/>
        <end position="43"/>
    </location>
</feature>
<dbReference type="EMBL" id="JAESVG020000005">
    <property type="protein sequence ID" value="KAG8627240.1"/>
    <property type="molecule type" value="Genomic_DNA"/>
</dbReference>
<gene>
    <name evidence="2" type="ORF">KVT40_004723</name>
</gene>
<feature type="compositionally biased region" description="Polar residues" evidence="1">
    <location>
        <begin position="32"/>
        <end position="43"/>
    </location>
</feature>
<dbReference type="Proteomes" id="UP000809789">
    <property type="component" value="Unassembled WGS sequence"/>
</dbReference>
<keyword evidence="3" id="KW-1185">Reference proteome</keyword>
<dbReference type="AlphaFoldDB" id="A0A8K0PCR7"/>
<evidence type="ECO:0000313" key="3">
    <source>
        <dbReference type="Proteomes" id="UP000809789"/>
    </source>
</evidence>
<evidence type="ECO:0000256" key="1">
    <source>
        <dbReference type="SAM" id="MobiDB-lite"/>
    </source>
</evidence>
<organism evidence="2 3">
    <name type="scientific">Elsinoe batatas</name>
    <dbReference type="NCBI Taxonomy" id="2601811"/>
    <lineage>
        <taxon>Eukaryota</taxon>
        <taxon>Fungi</taxon>
        <taxon>Dikarya</taxon>
        <taxon>Ascomycota</taxon>
        <taxon>Pezizomycotina</taxon>
        <taxon>Dothideomycetes</taxon>
        <taxon>Dothideomycetidae</taxon>
        <taxon>Myriangiales</taxon>
        <taxon>Elsinoaceae</taxon>
        <taxon>Elsinoe</taxon>
    </lineage>
</organism>
<sequence>MSTTTTTANRTSVRFSTYSGAPSLHPSIAPTMDSNSSQPVDSARNTMIKIEDKVARSPSTASSQDARSAELKSWAATFERMSDQRLEKQRFVPSDKKDEEISTNALGAKLERALGRRMSGQDAVFRSRSMNEKAVEIAAS</sequence>
<proteinExistence type="predicted"/>
<dbReference type="OrthoDB" id="3341590at2759"/>
<accession>A0A8K0PCR7</accession>
<comment type="caution">
    <text evidence="2">The sequence shown here is derived from an EMBL/GenBank/DDBJ whole genome shotgun (WGS) entry which is preliminary data.</text>
</comment>
<reference evidence="2" key="1">
    <citation type="submission" date="2021-07" db="EMBL/GenBank/DDBJ databases">
        <title>Elsinoe batatas strain:CRI-CJ2 Genome sequencing and assembly.</title>
        <authorList>
            <person name="Huang L."/>
        </authorList>
    </citation>
    <scope>NUCLEOTIDE SEQUENCE</scope>
    <source>
        <strain evidence="2">CRI-CJ2</strain>
    </source>
</reference>
<evidence type="ECO:0000313" key="2">
    <source>
        <dbReference type="EMBL" id="KAG8627240.1"/>
    </source>
</evidence>
<name>A0A8K0PCR7_9PEZI</name>